<evidence type="ECO:0000313" key="3">
    <source>
        <dbReference type="WBParaSite" id="TCNE_0000609401-mRNA-1"/>
    </source>
</evidence>
<organism evidence="2 3">
    <name type="scientific">Toxocara canis</name>
    <name type="common">Canine roundworm</name>
    <dbReference type="NCBI Taxonomy" id="6265"/>
    <lineage>
        <taxon>Eukaryota</taxon>
        <taxon>Metazoa</taxon>
        <taxon>Ecdysozoa</taxon>
        <taxon>Nematoda</taxon>
        <taxon>Chromadorea</taxon>
        <taxon>Rhabditida</taxon>
        <taxon>Spirurina</taxon>
        <taxon>Ascaridomorpha</taxon>
        <taxon>Ascaridoidea</taxon>
        <taxon>Toxocaridae</taxon>
        <taxon>Toxocara</taxon>
    </lineage>
</organism>
<sequence>MNEIGWGYDRTQLQYGLSTGCAGLGRQLAVLRRTMCHWLVAVEWHMLPALNRKGFAITAQVLLGWPVGQGPAGRPTVL</sequence>
<evidence type="ECO:0000313" key="1">
    <source>
        <dbReference type="EMBL" id="VDM37380.1"/>
    </source>
</evidence>
<reference evidence="3" key="1">
    <citation type="submission" date="2016-06" db="UniProtKB">
        <authorList>
            <consortium name="WormBaseParasite"/>
        </authorList>
    </citation>
    <scope>IDENTIFICATION</scope>
</reference>
<dbReference type="WBParaSite" id="TCNE_0000609401-mRNA-1">
    <property type="protein sequence ID" value="TCNE_0000609401-mRNA-1"/>
    <property type="gene ID" value="TCNE_0000609401"/>
</dbReference>
<dbReference type="Proteomes" id="UP000050794">
    <property type="component" value="Unassembled WGS sequence"/>
</dbReference>
<gene>
    <name evidence="1" type="ORF">TCNE_LOCUS6094</name>
</gene>
<proteinExistence type="predicted"/>
<dbReference type="EMBL" id="UYWY01019437">
    <property type="protein sequence ID" value="VDM37380.1"/>
    <property type="molecule type" value="Genomic_DNA"/>
</dbReference>
<keyword evidence="2" id="KW-1185">Reference proteome</keyword>
<dbReference type="AlphaFoldDB" id="A0A183UC74"/>
<name>A0A183UC74_TOXCA</name>
<protein>
    <submittedName>
        <fullName evidence="3">Transposase</fullName>
    </submittedName>
</protein>
<evidence type="ECO:0000313" key="2">
    <source>
        <dbReference type="Proteomes" id="UP000050794"/>
    </source>
</evidence>
<accession>A0A183UC74</accession>
<reference evidence="1 2" key="2">
    <citation type="submission" date="2018-11" db="EMBL/GenBank/DDBJ databases">
        <authorList>
            <consortium name="Pathogen Informatics"/>
        </authorList>
    </citation>
    <scope>NUCLEOTIDE SEQUENCE [LARGE SCALE GENOMIC DNA]</scope>
</reference>